<dbReference type="EnsemblPlants" id="AUR62008889-RA">
    <property type="protein sequence ID" value="AUR62008889-RA:cds"/>
    <property type="gene ID" value="AUR62008889"/>
</dbReference>
<sequence>MGQNKSRWVDTKYERLADFCFFCGRLDHTERECQFKEHAKGDAEKMVYQYGPWLRASPRKKLRIDVAERELEKTWMEKIKMSASSKKVPTYNDPNTIKLGPIGAARKLAFSSPIDHDLEEKKGSYAD</sequence>
<dbReference type="Proteomes" id="UP000596660">
    <property type="component" value="Unplaced"/>
</dbReference>
<protein>
    <recommendedName>
        <fullName evidence="1">Zinc knuckle CX2CX4HX4C domain-containing protein</fullName>
    </recommendedName>
</protein>
<feature type="domain" description="Zinc knuckle CX2CX4HX4C" evidence="1">
    <location>
        <begin position="1"/>
        <end position="34"/>
    </location>
</feature>
<proteinExistence type="predicted"/>
<dbReference type="AlphaFoldDB" id="A0A803LAK0"/>
<dbReference type="InterPro" id="IPR025836">
    <property type="entry name" value="Zn_knuckle_CX2CX4HX4C"/>
</dbReference>
<keyword evidence="3" id="KW-1185">Reference proteome</keyword>
<reference evidence="2" key="1">
    <citation type="journal article" date="2017" name="Nature">
        <title>The genome of Chenopodium quinoa.</title>
        <authorList>
            <person name="Jarvis D.E."/>
            <person name="Ho Y.S."/>
            <person name="Lightfoot D.J."/>
            <person name="Schmoeckel S.M."/>
            <person name="Li B."/>
            <person name="Borm T.J.A."/>
            <person name="Ohyanagi H."/>
            <person name="Mineta K."/>
            <person name="Michell C.T."/>
            <person name="Saber N."/>
            <person name="Kharbatia N.M."/>
            <person name="Rupper R.R."/>
            <person name="Sharp A.R."/>
            <person name="Dally N."/>
            <person name="Boughton B.A."/>
            <person name="Woo Y.H."/>
            <person name="Gao G."/>
            <person name="Schijlen E.G.W.M."/>
            <person name="Guo X."/>
            <person name="Momin A.A."/>
            <person name="Negrao S."/>
            <person name="Al-Babili S."/>
            <person name="Gehring C."/>
            <person name="Roessner U."/>
            <person name="Jung C."/>
            <person name="Murphy K."/>
            <person name="Arold S.T."/>
            <person name="Gojobori T."/>
            <person name="van der Linden C.G."/>
            <person name="van Loo E.N."/>
            <person name="Jellen E.N."/>
            <person name="Maughan P.J."/>
            <person name="Tester M."/>
        </authorList>
    </citation>
    <scope>NUCLEOTIDE SEQUENCE [LARGE SCALE GENOMIC DNA]</scope>
    <source>
        <strain evidence="2">cv. PI 614886</strain>
    </source>
</reference>
<dbReference type="Pfam" id="PF14392">
    <property type="entry name" value="zf-CCHC_4"/>
    <property type="match status" value="1"/>
</dbReference>
<accession>A0A803LAK0</accession>
<evidence type="ECO:0000313" key="3">
    <source>
        <dbReference type="Proteomes" id="UP000596660"/>
    </source>
</evidence>
<dbReference type="Gramene" id="AUR62008889-RA">
    <property type="protein sequence ID" value="AUR62008889-RA:cds"/>
    <property type="gene ID" value="AUR62008889"/>
</dbReference>
<evidence type="ECO:0000259" key="1">
    <source>
        <dbReference type="Pfam" id="PF14392"/>
    </source>
</evidence>
<organism evidence="2 3">
    <name type="scientific">Chenopodium quinoa</name>
    <name type="common">Quinoa</name>
    <dbReference type="NCBI Taxonomy" id="63459"/>
    <lineage>
        <taxon>Eukaryota</taxon>
        <taxon>Viridiplantae</taxon>
        <taxon>Streptophyta</taxon>
        <taxon>Embryophyta</taxon>
        <taxon>Tracheophyta</taxon>
        <taxon>Spermatophyta</taxon>
        <taxon>Magnoliopsida</taxon>
        <taxon>eudicotyledons</taxon>
        <taxon>Gunneridae</taxon>
        <taxon>Pentapetalae</taxon>
        <taxon>Caryophyllales</taxon>
        <taxon>Chenopodiaceae</taxon>
        <taxon>Chenopodioideae</taxon>
        <taxon>Atripliceae</taxon>
        <taxon>Chenopodium</taxon>
    </lineage>
</organism>
<reference evidence="2" key="2">
    <citation type="submission" date="2021-03" db="UniProtKB">
        <authorList>
            <consortium name="EnsemblPlants"/>
        </authorList>
    </citation>
    <scope>IDENTIFICATION</scope>
</reference>
<evidence type="ECO:0000313" key="2">
    <source>
        <dbReference type="EnsemblPlants" id="AUR62008889-RA:cds"/>
    </source>
</evidence>
<name>A0A803LAK0_CHEQI</name>